<dbReference type="OrthoDB" id="2987348at2"/>
<evidence type="ECO:0000313" key="3">
    <source>
        <dbReference type="EMBL" id="TVU65457.1"/>
    </source>
</evidence>
<gene>
    <name evidence="3" type="ORF">FQP90_04420</name>
</gene>
<dbReference type="InterPro" id="IPR029058">
    <property type="entry name" value="AB_hydrolase_fold"/>
</dbReference>
<dbReference type="Proteomes" id="UP000316500">
    <property type="component" value="Unassembled WGS sequence"/>
</dbReference>
<name>A0A558H8K8_PAENT</name>
<dbReference type="PRINTS" id="PR00412">
    <property type="entry name" value="EPOXHYDRLASE"/>
</dbReference>
<dbReference type="InterPro" id="IPR000073">
    <property type="entry name" value="AB_hydrolase_1"/>
</dbReference>
<dbReference type="InterPro" id="IPR000639">
    <property type="entry name" value="Epox_hydrolase-like"/>
</dbReference>
<accession>A0A558H8K8</accession>
<proteinExistence type="predicted"/>
<comment type="caution">
    <text evidence="3">The sequence shown here is derived from an EMBL/GenBank/DDBJ whole genome shotgun (WGS) entry which is preliminary data.</text>
</comment>
<feature type="domain" description="AB hydrolase-1" evidence="2">
    <location>
        <begin position="25"/>
        <end position="127"/>
    </location>
</feature>
<dbReference type="PANTHER" id="PTHR46118">
    <property type="entry name" value="PROTEIN ABHD11"/>
    <property type="match status" value="1"/>
</dbReference>
<keyword evidence="1 3" id="KW-0378">Hydrolase</keyword>
<dbReference type="RefSeq" id="WP_144648524.1">
    <property type="nucleotide sequence ID" value="NZ_VNFK01000003.1"/>
</dbReference>
<dbReference type="PRINTS" id="PR00111">
    <property type="entry name" value="ABHYDROLASE"/>
</dbReference>
<evidence type="ECO:0000313" key="4">
    <source>
        <dbReference type="Proteomes" id="UP000316500"/>
    </source>
</evidence>
<dbReference type="Gene3D" id="3.40.50.1820">
    <property type="entry name" value="alpha/beta hydrolase"/>
    <property type="match status" value="1"/>
</dbReference>
<dbReference type="SUPFAM" id="SSF53474">
    <property type="entry name" value="alpha/beta-Hydrolases"/>
    <property type="match status" value="1"/>
</dbReference>
<protein>
    <submittedName>
        <fullName evidence="3">Alpha/beta hydrolase</fullName>
    </submittedName>
</protein>
<dbReference type="EMBL" id="VNFK01000003">
    <property type="protein sequence ID" value="TVU65457.1"/>
    <property type="molecule type" value="Genomic_DNA"/>
</dbReference>
<evidence type="ECO:0000259" key="2">
    <source>
        <dbReference type="Pfam" id="PF00561"/>
    </source>
</evidence>
<dbReference type="PANTHER" id="PTHR46118:SF4">
    <property type="entry name" value="PROTEIN ABHD11"/>
    <property type="match status" value="1"/>
</dbReference>
<dbReference type="Pfam" id="PF00561">
    <property type="entry name" value="Abhydrolase_1"/>
    <property type="match status" value="1"/>
</dbReference>
<organism evidence="3 4">
    <name type="scientific">Paenarthrobacter nitroguajacolicus</name>
    <name type="common">Arthrobacter nitroguajacolicus</name>
    <dbReference type="NCBI Taxonomy" id="211146"/>
    <lineage>
        <taxon>Bacteria</taxon>
        <taxon>Bacillati</taxon>
        <taxon>Actinomycetota</taxon>
        <taxon>Actinomycetes</taxon>
        <taxon>Micrococcales</taxon>
        <taxon>Micrococcaceae</taxon>
        <taxon>Paenarthrobacter</taxon>
    </lineage>
</organism>
<reference evidence="3 4" key="1">
    <citation type="submission" date="2019-07" db="EMBL/GenBank/DDBJ databases">
        <title>Diversity of Bacteria from Kongsfjorden, Arctic.</title>
        <authorList>
            <person name="Yu Y."/>
        </authorList>
    </citation>
    <scope>NUCLEOTIDE SEQUENCE [LARGE SCALE GENOMIC DNA]</scope>
    <source>
        <strain evidence="3 4">SM1928</strain>
    </source>
</reference>
<dbReference type="AlphaFoldDB" id="A0A558H8K8"/>
<dbReference type="GO" id="GO:0016787">
    <property type="term" value="F:hydrolase activity"/>
    <property type="evidence" value="ECO:0007669"/>
    <property type="project" value="UniProtKB-KW"/>
</dbReference>
<sequence>MDTQTLPGSGGVRIRAHITGDSNAPALLLLHALGDRATDWSAATAALAPYFRVIALDLRGHGDSDWPGKYSFELMADDVAAVLDVLDLNNVVVIGHSMGGVVAYILAQTQPDRIARLIIEDAPPPFPRTRPLPARPSGELLFDWDVVPAIASQVNDPSLRWWRHLSDITAPTLLIGGGTSSHVPQELLSEVAGLIPDCTVVTLDAGHNVHHNAPEDFNTTVLQWLGSANETR</sequence>
<evidence type="ECO:0000256" key="1">
    <source>
        <dbReference type="ARBA" id="ARBA00022801"/>
    </source>
</evidence>